<dbReference type="AlphaFoldDB" id="A0A2N0PD48"/>
<dbReference type="EMBL" id="LLXJ01000965">
    <property type="protein sequence ID" value="PKC04737.1"/>
    <property type="molecule type" value="Genomic_DNA"/>
</dbReference>
<comment type="caution">
    <text evidence="1">The sequence shown here is derived from an EMBL/GenBank/DDBJ whole genome shotgun (WGS) entry which is preliminary data.</text>
</comment>
<sequence length="64" mass="7282">MESVKNSGKLCISFTEIPPDDAPDWLYVDQPDMIYDTEYTGDDNDLNIDDEDLDAILKISIKQV</sequence>
<dbReference type="Proteomes" id="UP000232722">
    <property type="component" value="Unassembled WGS sequence"/>
</dbReference>
<accession>A0A2N0PD48</accession>
<reference evidence="1 2" key="2">
    <citation type="submission" date="2017-09" db="EMBL/GenBank/DDBJ databases">
        <title>Extensive intraspecific genome diversity in a model arbuscular mycorrhizal fungus.</title>
        <authorList>
            <person name="Chen E.C."/>
            <person name="Morin E."/>
            <person name="Beaudet D."/>
            <person name="Noel J."/>
            <person name="Ndikumana S."/>
            <person name="Charron P."/>
            <person name="St-Onge C."/>
            <person name="Giorgi J."/>
            <person name="Grigoriev I.V."/>
            <person name="Roux C."/>
            <person name="Martin F.M."/>
            <person name="Corradi N."/>
        </authorList>
    </citation>
    <scope>NUCLEOTIDE SEQUENCE [LARGE SCALE GENOMIC DNA]</scope>
    <source>
        <strain evidence="1 2">A5</strain>
    </source>
</reference>
<gene>
    <name evidence="1" type="ORF">RhiirA5_421861</name>
</gene>
<reference evidence="1 2" key="1">
    <citation type="submission" date="2016-04" db="EMBL/GenBank/DDBJ databases">
        <title>Genome analyses suggest a sexual origin of heterokaryosis in a supposedly ancient asexual fungus.</title>
        <authorList>
            <person name="Ropars J."/>
            <person name="Sedzielewska K."/>
            <person name="Noel J."/>
            <person name="Charron P."/>
            <person name="Farinelli L."/>
            <person name="Marton T."/>
            <person name="Kruger M."/>
            <person name="Pelin A."/>
            <person name="Brachmann A."/>
            <person name="Corradi N."/>
        </authorList>
    </citation>
    <scope>NUCLEOTIDE SEQUENCE [LARGE SCALE GENOMIC DNA]</scope>
    <source>
        <strain evidence="1 2">A5</strain>
    </source>
</reference>
<protein>
    <submittedName>
        <fullName evidence="1">Uncharacterized protein</fullName>
    </submittedName>
</protein>
<evidence type="ECO:0000313" key="1">
    <source>
        <dbReference type="EMBL" id="PKC04737.1"/>
    </source>
</evidence>
<proteinExistence type="predicted"/>
<organism evidence="1 2">
    <name type="scientific">Rhizophagus irregularis</name>
    <dbReference type="NCBI Taxonomy" id="588596"/>
    <lineage>
        <taxon>Eukaryota</taxon>
        <taxon>Fungi</taxon>
        <taxon>Fungi incertae sedis</taxon>
        <taxon>Mucoromycota</taxon>
        <taxon>Glomeromycotina</taxon>
        <taxon>Glomeromycetes</taxon>
        <taxon>Glomerales</taxon>
        <taxon>Glomeraceae</taxon>
        <taxon>Rhizophagus</taxon>
    </lineage>
</organism>
<name>A0A2N0PD48_9GLOM</name>
<evidence type="ECO:0000313" key="2">
    <source>
        <dbReference type="Proteomes" id="UP000232722"/>
    </source>
</evidence>